<gene>
    <name evidence="1" type="ORF">L873DRAFT_1816555</name>
</gene>
<evidence type="ECO:0000313" key="2">
    <source>
        <dbReference type="Proteomes" id="UP000276215"/>
    </source>
</evidence>
<name>A0A3N4J8Y7_9PEZI</name>
<dbReference type="Proteomes" id="UP000276215">
    <property type="component" value="Unassembled WGS sequence"/>
</dbReference>
<dbReference type="AlphaFoldDB" id="A0A3N4J8Y7"/>
<evidence type="ECO:0000313" key="1">
    <source>
        <dbReference type="EMBL" id="RPA93121.1"/>
    </source>
</evidence>
<accession>A0A3N4J8Y7</accession>
<dbReference type="EMBL" id="ML120460">
    <property type="protein sequence ID" value="RPA93121.1"/>
    <property type="molecule type" value="Genomic_DNA"/>
</dbReference>
<protein>
    <submittedName>
        <fullName evidence="1">Uncharacterized protein</fullName>
    </submittedName>
</protein>
<keyword evidence="2" id="KW-1185">Reference proteome</keyword>
<reference evidence="1 2" key="1">
    <citation type="journal article" date="2018" name="Nat. Ecol. Evol.">
        <title>Pezizomycetes genomes reveal the molecular basis of ectomycorrhizal truffle lifestyle.</title>
        <authorList>
            <person name="Murat C."/>
            <person name="Payen T."/>
            <person name="Noel B."/>
            <person name="Kuo A."/>
            <person name="Morin E."/>
            <person name="Chen J."/>
            <person name="Kohler A."/>
            <person name="Krizsan K."/>
            <person name="Balestrini R."/>
            <person name="Da Silva C."/>
            <person name="Montanini B."/>
            <person name="Hainaut M."/>
            <person name="Levati E."/>
            <person name="Barry K.W."/>
            <person name="Belfiori B."/>
            <person name="Cichocki N."/>
            <person name="Clum A."/>
            <person name="Dockter R.B."/>
            <person name="Fauchery L."/>
            <person name="Guy J."/>
            <person name="Iotti M."/>
            <person name="Le Tacon F."/>
            <person name="Lindquist E.A."/>
            <person name="Lipzen A."/>
            <person name="Malagnac F."/>
            <person name="Mello A."/>
            <person name="Molinier V."/>
            <person name="Miyauchi S."/>
            <person name="Poulain J."/>
            <person name="Riccioni C."/>
            <person name="Rubini A."/>
            <person name="Sitrit Y."/>
            <person name="Splivallo R."/>
            <person name="Traeger S."/>
            <person name="Wang M."/>
            <person name="Zifcakova L."/>
            <person name="Wipf D."/>
            <person name="Zambonelli A."/>
            <person name="Paolocci F."/>
            <person name="Nowrousian M."/>
            <person name="Ottonello S."/>
            <person name="Baldrian P."/>
            <person name="Spatafora J.W."/>
            <person name="Henrissat B."/>
            <person name="Nagy L.G."/>
            <person name="Aury J.M."/>
            <person name="Wincker P."/>
            <person name="Grigoriev I.V."/>
            <person name="Bonfante P."/>
            <person name="Martin F.M."/>
        </authorList>
    </citation>
    <scope>NUCLEOTIDE SEQUENCE [LARGE SCALE GENOMIC DNA]</scope>
    <source>
        <strain evidence="1 2">120613-1</strain>
    </source>
</reference>
<proteinExistence type="predicted"/>
<sequence length="94" mass="10567">MGSITSPSPSPNPIRFHADPEIRKNNKINPQSGSLPLAKSPLTLHNFPPLRIPVIKSLRHPPDAEQCLNRRSKGYSEYVHIYHKNLPLNSKTPI</sequence>
<organism evidence="1 2">
    <name type="scientific">Choiromyces venosus 120613-1</name>
    <dbReference type="NCBI Taxonomy" id="1336337"/>
    <lineage>
        <taxon>Eukaryota</taxon>
        <taxon>Fungi</taxon>
        <taxon>Dikarya</taxon>
        <taxon>Ascomycota</taxon>
        <taxon>Pezizomycotina</taxon>
        <taxon>Pezizomycetes</taxon>
        <taxon>Pezizales</taxon>
        <taxon>Tuberaceae</taxon>
        <taxon>Choiromyces</taxon>
    </lineage>
</organism>